<evidence type="ECO:0000256" key="3">
    <source>
        <dbReference type="ARBA" id="ARBA00022692"/>
    </source>
</evidence>
<feature type="transmembrane region" description="Helical" evidence="7">
    <location>
        <begin position="379"/>
        <end position="400"/>
    </location>
</feature>
<dbReference type="InterPro" id="IPR038377">
    <property type="entry name" value="Na/Glc_symporter_sf"/>
</dbReference>
<evidence type="ECO:0000256" key="7">
    <source>
        <dbReference type="SAM" id="Phobius"/>
    </source>
</evidence>
<evidence type="ECO:0000256" key="2">
    <source>
        <dbReference type="ARBA" id="ARBA00006434"/>
    </source>
</evidence>
<dbReference type="CDD" id="cd10328">
    <property type="entry name" value="SLC5sbd_YidK"/>
    <property type="match status" value="1"/>
</dbReference>
<evidence type="ECO:0000256" key="6">
    <source>
        <dbReference type="RuleBase" id="RU362091"/>
    </source>
</evidence>
<feature type="transmembrane region" description="Helical" evidence="7">
    <location>
        <begin position="116"/>
        <end position="136"/>
    </location>
</feature>
<dbReference type="PROSITE" id="PS50283">
    <property type="entry name" value="NA_SOLUT_SYMP_3"/>
    <property type="match status" value="1"/>
</dbReference>
<dbReference type="OrthoDB" id="9814523at2"/>
<feature type="transmembrane region" description="Helical" evidence="7">
    <location>
        <begin position="406"/>
        <end position="428"/>
    </location>
</feature>
<evidence type="ECO:0000256" key="4">
    <source>
        <dbReference type="ARBA" id="ARBA00022989"/>
    </source>
</evidence>
<dbReference type="NCBIfam" id="NF007790">
    <property type="entry name" value="PRK10484.1"/>
    <property type="match status" value="1"/>
</dbReference>
<accession>A0A420BL13</accession>
<gene>
    <name evidence="8" type="ORF">DFQ12_2369</name>
</gene>
<dbReference type="Pfam" id="PF00474">
    <property type="entry name" value="SSF"/>
    <property type="match status" value="1"/>
</dbReference>
<feature type="transmembrane region" description="Helical" evidence="7">
    <location>
        <begin position="507"/>
        <end position="529"/>
    </location>
</feature>
<keyword evidence="4 7" id="KW-1133">Transmembrane helix</keyword>
<feature type="transmembrane region" description="Helical" evidence="7">
    <location>
        <begin position="156"/>
        <end position="177"/>
    </location>
</feature>
<dbReference type="GO" id="GO:0005412">
    <property type="term" value="F:D-glucose:sodium symporter activity"/>
    <property type="evidence" value="ECO:0007669"/>
    <property type="project" value="TreeGrafter"/>
</dbReference>
<feature type="transmembrane region" description="Helical" evidence="7">
    <location>
        <begin position="460"/>
        <end position="478"/>
    </location>
</feature>
<keyword evidence="5 7" id="KW-0472">Membrane</keyword>
<evidence type="ECO:0000256" key="5">
    <source>
        <dbReference type="ARBA" id="ARBA00023136"/>
    </source>
</evidence>
<reference evidence="8 9" key="1">
    <citation type="submission" date="2018-09" db="EMBL/GenBank/DDBJ databases">
        <title>Genomic Encyclopedia of Type Strains, Phase III (KMG-III): the genomes of soil and plant-associated and newly described type strains.</title>
        <authorList>
            <person name="Whitman W."/>
        </authorList>
    </citation>
    <scope>NUCLEOTIDE SEQUENCE [LARGE SCALE GENOMIC DNA]</scope>
    <source>
        <strain evidence="8 9">CECT 7938</strain>
    </source>
</reference>
<dbReference type="Gene3D" id="1.20.1730.10">
    <property type="entry name" value="Sodium/glucose cotransporter"/>
    <property type="match status" value="1"/>
</dbReference>
<feature type="transmembrane region" description="Helical" evidence="7">
    <location>
        <begin position="238"/>
        <end position="257"/>
    </location>
</feature>
<evidence type="ECO:0000256" key="1">
    <source>
        <dbReference type="ARBA" id="ARBA00004141"/>
    </source>
</evidence>
<dbReference type="Proteomes" id="UP000286246">
    <property type="component" value="Unassembled WGS sequence"/>
</dbReference>
<comment type="subcellular location">
    <subcellularLocation>
        <location evidence="1">Membrane</location>
        <topology evidence="1">Multi-pass membrane protein</topology>
    </subcellularLocation>
</comment>
<feature type="transmembrane region" description="Helical" evidence="7">
    <location>
        <begin position="189"/>
        <end position="209"/>
    </location>
</feature>
<keyword evidence="3 7" id="KW-0812">Transmembrane</keyword>
<comment type="similarity">
    <text evidence="2 6">Belongs to the sodium:solute symporter (SSF) (TC 2.A.21) family.</text>
</comment>
<organism evidence="8 9">
    <name type="scientific">Sphingobacterium detergens</name>
    <dbReference type="NCBI Taxonomy" id="1145106"/>
    <lineage>
        <taxon>Bacteria</taxon>
        <taxon>Pseudomonadati</taxon>
        <taxon>Bacteroidota</taxon>
        <taxon>Sphingobacteriia</taxon>
        <taxon>Sphingobacteriales</taxon>
        <taxon>Sphingobacteriaceae</taxon>
        <taxon>Sphingobacterium</taxon>
    </lineage>
</organism>
<dbReference type="GO" id="GO:0005886">
    <property type="term" value="C:plasma membrane"/>
    <property type="evidence" value="ECO:0007669"/>
    <property type="project" value="TreeGrafter"/>
</dbReference>
<dbReference type="RefSeq" id="WP_120259039.1">
    <property type="nucleotide sequence ID" value="NZ_RAPY01000001.1"/>
</dbReference>
<proteinExistence type="inferred from homology"/>
<dbReference type="NCBIfam" id="TIGR00813">
    <property type="entry name" value="sss"/>
    <property type="match status" value="1"/>
</dbReference>
<dbReference type="PANTHER" id="PTHR11819:SF195">
    <property type="entry name" value="SODIUM_GLUCOSE COTRANSPORTER 4"/>
    <property type="match status" value="1"/>
</dbReference>
<dbReference type="PANTHER" id="PTHR11819">
    <property type="entry name" value="SOLUTE CARRIER FAMILY 5"/>
    <property type="match status" value="1"/>
</dbReference>
<sequence>MIVFSFCLFTGLVALGSLWKFKTNYSNTLNGFFLAGKSNSFWMVGSALLLTNLSANQFIGENESVYINNLSVIGWGVSSVVAMLLVSEFLLPIYFKHGFRTVPDFLALRFDSKTKILVSILILIGYIVNLLPPVLYGGALSLTTMFDVPGLLHISYWQSIWLLVWALGIIGSLYSILGGLKLISLSDMGLGLCLFILAVLIPIFAFWQLGNGDIWTGVLQLFHDKRDHLNAVGSKQDAVPFSTLFTGMLLINFYYWGMEPYIAQQALSAKNLKEAQKGMTLAAGGKLLMPLLINLPGLLAVHLLPHVQPTASVFPKLIVLIFPDVLIGFSLALVFGAAMTTYTAGLQSCGSLFIFNIYKPYLEYKKRDLNEKELVRKGKLFELIISISAMFIAPFILFAHDGFYTYLQTVSGLFNMPIFTIMILGILSRRVTPRMAQIGLFLYMFSYFLLVFVWKTELHYLHLFALLFIAVALVIWCGSKLSQPNYLSVYQFEFSGQDKGSYWKGRYGVGTFLILLMIVIYFVFSPLGIAQ</sequence>
<dbReference type="InterPro" id="IPR001734">
    <property type="entry name" value="Na/solute_symporter"/>
</dbReference>
<name>A0A420BL13_SPHD1</name>
<protein>
    <submittedName>
        <fullName evidence="8">SSS family solute:Na+ symporter</fullName>
    </submittedName>
</protein>
<comment type="caution">
    <text evidence="8">The sequence shown here is derived from an EMBL/GenBank/DDBJ whole genome shotgun (WGS) entry which is preliminary data.</text>
</comment>
<evidence type="ECO:0000313" key="9">
    <source>
        <dbReference type="Proteomes" id="UP000286246"/>
    </source>
</evidence>
<feature type="transmembrane region" description="Helical" evidence="7">
    <location>
        <begin position="278"/>
        <end position="305"/>
    </location>
</feature>
<evidence type="ECO:0000313" key="8">
    <source>
        <dbReference type="EMBL" id="RKE57481.1"/>
    </source>
</evidence>
<keyword evidence="9" id="KW-1185">Reference proteome</keyword>
<dbReference type="EMBL" id="RAPY01000001">
    <property type="protein sequence ID" value="RKE57481.1"/>
    <property type="molecule type" value="Genomic_DNA"/>
</dbReference>
<feature type="transmembrane region" description="Helical" evidence="7">
    <location>
        <begin position="72"/>
        <end position="95"/>
    </location>
</feature>
<feature type="transmembrane region" description="Helical" evidence="7">
    <location>
        <begin position="325"/>
        <end position="358"/>
    </location>
</feature>
<feature type="transmembrane region" description="Helical" evidence="7">
    <location>
        <begin position="435"/>
        <end position="454"/>
    </location>
</feature>
<dbReference type="AlphaFoldDB" id="A0A420BL13"/>